<protein>
    <submittedName>
        <fullName evidence="3">Stage VI sporulation protein D</fullName>
    </submittedName>
</protein>
<feature type="region of interest" description="Disordered" evidence="1">
    <location>
        <begin position="308"/>
        <end position="441"/>
    </location>
</feature>
<dbReference type="CDD" id="cd00118">
    <property type="entry name" value="LysM"/>
    <property type="match status" value="1"/>
</dbReference>
<proteinExistence type="predicted"/>
<feature type="region of interest" description="Disordered" evidence="1">
    <location>
        <begin position="248"/>
        <end position="271"/>
    </location>
</feature>
<dbReference type="Proteomes" id="UP000625804">
    <property type="component" value="Unassembled WGS sequence"/>
</dbReference>
<dbReference type="PANTHER" id="PTHR33734:SF36">
    <property type="entry name" value="STAGE VI SPORULATION PROTEIN D"/>
    <property type="match status" value="1"/>
</dbReference>
<reference evidence="3" key="1">
    <citation type="submission" date="2020-06" db="EMBL/GenBank/DDBJ databases">
        <title>A novel thermopfilic bacterium from Erzurum, Turkey.</title>
        <authorList>
            <person name="Adiguzel A."/>
            <person name="Ay H."/>
            <person name="Baltaci M.O."/>
        </authorList>
    </citation>
    <scope>NUCLEOTIDE SEQUENCE</scope>
    <source>
        <strain evidence="3">P2</strain>
    </source>
</reference>
<dbReference type="PROSITE" id="PS51782">
    <property type="entry name" value="LYSM"/>
    <property type="match status" value="1"/>
</dbReference>
<feature type="compositionally biased region" description="Basic and acidic residues" evidence="1">
    <location>
        <begin position="360"/>
        <end position="381"/>
    </location>
</feature>
<dbReference type="Pfam" id="PF20918">
    <property type="entry name" value="SPOCS_spoVID-N"/>
    <property type="match status" value="1"/>
</dbReference>
<dbReference type="GO" id="GO:0008932">
    <property type="term" value="F:lytic endotransglycosylase activity"/>
    <property type="evidence" value="ECO:0007669"/>
    <property type="project" value="TreeGrafter"/>
</dbReference>
<evidence type="ECO:0000313" key="3">
    <source>
        <dbReference type="EMBL" id="NSL51586.1"/>
    </source>
</evidence>
<dbReference type="SUPFAM" id="SSF54106">
    <property type="entry name" value="LysM domain"/>
    <property type="match status" value="1"/>
</dbReference>
<feature type="compositionally biased region" description="Basic and acidic residues" evidence="1">
    <location>
        <begin position="248"/>
        <end position="258"/>
    </location>
</feature>
<dbReference type="InterPro" id="IPR018392">
    <property type="entry name" value="LysM"/>
</dbReference>
<sequence>MTTNQTSSIRFSIEESVCFKKGQEVLDLLGMSLDPEISVHEHEDYISIKGALVLSGEYRPHVADGNDQEDSGFRETSFYRTIDEVTEAEDGIYRMKHNFPIDITIPTNRIQSLEDVYILIESFDYEIPERGKLQLKADLCIGGIINDREVKKEKQEAVEAISETREDQQLTEIEQVPSLQEERSEQIVNQQLVEERPIESQKNSSDEKISQIVQQNEEEILVRNASEPSQDEANEQQVSTRRKIVDRLSNQDEEKEKLFQNQGENPLENLPLKEEKAVKLDHDPKGETENKFVSPFANLYRISKIENDESDDTIENEVPSFSTEVRKEPSVLSNDESNVVAFSKKARSNNKEQQTVQLAAKEEETGEVREKEIEKANKADGHLTPSIEMKGRSEQKNNEWSAKSFYSPSPPVTAASELEPAPQSRDEAEEINTDAEAEKKSKRTENALYLTKLFSSEGEEQFAKLKIRIVQNGETLGSIAKEYDVSATQLIRINGLDDDVLQEGQLLYIPVYAVAEK</sequence>
<dbReference type="NCBIfam" id="TIGR02907">
    <property type="entry name" value="spore_VI_D"/>
    <property type="match status" value="1"/>
</dbReference>
<feature type="domain" description="LysM" evidence="2">
    <location>
        <begin position="466"/>
        <end position="509"/>
    </location>
</feature>
<organism evidence="3 4">
    <name type="scientific">Calidifontibacillus erzurumensis</name>
    <dbReference type="NCBI Taxonomy" id="2741433"/>
    <lineage>
        <taxon>Bacteria</taxon>
        <taxon>Bacillati</taxon>
        <taxon>Bacillota</taxon>
        <taxon>Bacilli</taxon>
        <taxon>Bacillales</taxon>
        <taxon>Bacillaceae</taxon>
        <taxon>Calidifontibacillus/Schinkia group</taxon>
        <taxon>Calidifontibacillus</taxon>
    </lineage>
</organism>
<evidence type="ECO:0000256" key="1">
    <source>
        <dbReference type="SAM" id="MobiDB-lite"/>
    </source>
</evidence>
<name>A0A8J8GGX8_9BACI</name>
<evidence type="ECO:0000313" key="4">
    <source>
        <dbReference type="Proteomes" id="UP000625804"/>
    </source>
</evidence>
<evidence type="ECO:0000259" key="2">
    <source>
        <dbReference type="PROSITE" id="PS51782"/>
    </source>
</evidence>
<dbReference type="RefSeq" id="WP_173730793.1">
    <property type="nucleotide sequence ID" value="NZ_JABTTE010000007.1"/>
</dbReference>
<feature type="region of interest" description="Disordered" evidence="1">
    <location>
        <begin position="222"/>
        <end position="241"/>
    </location>
</feature>
<feature type="compositionally biased region" description="Polar residues" evidence="1">
    <location>
        <begin position="398"/>
        <end position="407"/>
    </location>
</feature>
<dbReference type="AlphaFoldDB" id="A0A8J8GGX8"/>
<dbReference type="Gene3D" id="3.10.350.10">
    <property type="entry name" value="LysM domain"/>
    <property type="match status" value="1"/>
</dbReference>
<dbReference type="SMART" id="SM00257">
    <property type="entry name" value="LysM"/>
    <property type="match status" value="1"/>
</dbReference>
<dbReference type="PANTHER" id="PTHR33734">
    <property type="entry name" value="LYSM DOMAIN-CONTAINING GPI-ANCHORED PROTEIN 2"/>
    <property type="match status" value="1"/>
</dbReference>
<dbReference type="Pfam" id="PF01476">
    <property type="entry name" value="LysM"/>
    <property type="match status" value="1"/>
</dbReference>
<dbReference type="InterPro" id="IPR048862">
    <property type="entry name" value="SPOCS_spoVID_N"/>
</dbReference>
<gene>
    <name evidence="3" type="primary">spoVID</name>
    <name evidence="3" type="ORF">HR057_07360</name>
</gene>
<dbReference type="EMBL" id="JABTTE010000007">
    <property type="protein sequence ID" value="NSL51586.1"/>
    <property type="molecule type" value="Genomic_DNA"/>
</dbReference>
<keyword evidence="4" id="KW-1185">Reference proteome</keyword>
<dbReference type="InterPro" id="IPR014256">
    <property type="entry name" value="Spore_VI_D"/>
</dbReference>
<accession>A0A8J8GGX8</accession>
<dbReference type="InterPro" id="IPR036779">
    <property type="entry name" value="LysM_dom_sf"/>
</dbReference>
<comment type="caution">
    <text evidence="3">The sequence shown here is derived from an EMBL/GenBank/DDBJ whole genome shotgun (WGS) entry which is preliminary data.</text>
</comment>